<evidence type="ECO:0000256" key="4">
    <source>
        <dbReference type="ARBA" id="ARBA00022801"/>
    </source>
</evidence>
<reference evidence="9 10" key="1">
    <citation type="journal article" date="2013" name="PLoS ONE">
        <title>Lactobacillus paracasei comparative genomics: towards species pan-genome definition and exploitation of diversity.</title>
        <authorList>
            <person name="Smokvina T."/>
            <person name="Wels M."/>
            <person name="Polka J."/>
            <person name="Chervaux C."/>
            <person name="Brisse S."/>
            <person name="Boekhorst J."/>
            <person name="van Hylckama Vlieg J.E."/>
            <person name="Siezen R.J."/>
        </authorList>
    </citation>
    <scope>NUCLEOTIDE SEQUENCE [LARGE SCALE GENOMIC DNA]</scope>
    <source>
        <strain evidence="9 10">Lpl14</strain>
    </source>
</reference>
<keyword evidence="3 7" id="KW-0812">Transmembrane</keyword>
<evidence type="ECO:0000256" key="5">
    <source>
        <dbReference type="ARBA" id="ARBA00022989"/>
    </source>
</evidence>
<evidence type="ECO:0000256" key="7">
    <source>
        <dbReference type="SAM" id="Phobius"/>
    </source>
</evidence>
<protein>
    <submittedName>
        <fullName evidence="9">Rhomboid family protein</fullName>
    </submittedName>
</protein>
<dbReference type="Pfam" id="PF01694">
    <property type="entry name" value="Rhomboid"/>
    <property type="match status" value="1"/>
</dbReference>
<comment type="subcellular location">
    <subcellularLocation>
        <location evidence="1">Membrane</location>
        <topology evidence="1">Multi-pass membrane protein</topology>
    </subcellularLocation>
</comment>
<dbReference type="InterPro" id="IPR022764">
    <property type="entry name" value="Peptidase_S54_rhomboid_dom"/>
</dbReference>
<dbReference type="PANTHER" id="PTHR43731:SF14">
    <property type="entry name" value="PRESENILIN-ASSOCIATED RHOMBOID-LIKE PROTEIN, MITOCHONDRIAL"/>
    <property type="match status" value="1"/>
</dbReference>
<dbReference type="AlphaFoldDB" id="A0A829GUS2"/>
<feature type="transmembrane region" description="Helical" evidence="7">
    <location>
        <begin position="169"/>
        <end position="190"/>
    </location>
</feature>
<dbReference type="EMBL" id="ANKB01000033">
    <property type="protein sequence ID" value="EPC64441.1"/>
    <property type="molecule type" value="Genomic_DNA"/>
</dbReference>
<evidence type="ECO:0000256" key="2">
    <source>
        <dbReference type="ARBA" id="ARBA00009045"/>
    </source>
</evidence>
<dbReference type="GO" id="GO:0004252">
    <property type="term" value="F:serine-type endopeptidase activity"/>
    <property type="evidence" value="ECO:0007669"/>
    <property type="project" value="InterPro"/>
</dbReference>
<feature type="transmembrane region" description="Helical" evidence="7">
    <location>
        <begin position="196"/>
        <end position="217"/>
    </location>
</feature>
<evidence type="ECO:0000256" key="6">
    <source>
        <dbReference type="ARBA" id="ARBA00023136"/>
    </source>
</evidence>
<feature type="transmembrane region" description="Helical" evidence="7">
    <location>
        <begin position="12"/>
        <end position="29"/>
    </location>
</feature>
<evidence type="ECO:0000256" key="1">
    <source>
        <dbReference type="ARBA" id="ARBA00004141"/>
    </source>
</evidence>
<comment type="similarity">
    <text evidence="2">Belongs to the peptidase S54 family.</text>
</comment>
<dbReference type="SUPFAM" id="SSF144091">
    <property type="entry name" value="Rhomboid-like"/>
    <property type="match status" value="1"/>
</dbReference>
<dbReference type="InterPro" id="IPR035952">
    <property type="entry name" value="Rhomboid-like_sf"/>
</dbReference>
<dbReference type="Gene3D" id="1.20.1540.10">
    <property type="entry name" value="Rhomboid-like"/>
    <property type="match status" value="1"/>
</dbReference>
<evidence type="ECO:0000313" key="9">
    <source>
        <dbReference type="EMBL" id="EPC64441.1"/>
    </source>
</evidence>
<dbReference type="InterPro" id="IPR050925">
    <property type="entry name" value="Rhomboid_protease_S54"/>
</dbReference>
<organism evidence="9 10">
    <name type="scientific">Lacticaseibacillus paracasei subsp. tolerans Lpl14</name>
    <dbReference type="NCBI Taxonomy" id="1256229"/>
    <lineage>
        <taxon>Bacteria</taxon>
        <taxon>Bacillati</taxon>
        <taxon>Bacillota</taxon>
        <taxon>Bacilli</taxon>
        <taxon>Lactobacillales</taxon>
        <taxon>Lactobacillaceae</taxon>
        <taxon>Lacticaseibacillus</taxon>
    </lineage>
</organism>
<sequence length="234" mass="26422">MNQVIRLMKRIALSPLFWIITICSSIFFLENSDLSNYFLISDFATNFPSLSLSGQYYRLLTSLFLHTGITHLISNMFLLIILTWVVSPIISKALYLSLLLLSGVLGNLLADVLIVSLVNSDGNYWSFLTTFGYSHGIVGLSTSITGLYIFALIIFVFKTSKNLPQKKFRLSALIFVSFIGILSLILNFIWGQWFTITAYVHFFGGLVGGILAFIFLYRQHKKLGLKTHDINPLK</sequence>
<comment type="caution">
    <text evidence="9">The sequence shown here is derived from an EMBL/GenBank/DDBJ whole genome shotgun (WGS) entry which is preliminary data.</text>
</comment>
<feature type="transmembrane region" description="Helical" evidence="7">
    <location>
        <begin position="93"/>
        <end position="117"/>
    </location>
</feature>
<dbReference type="Proteomes" id="UP000014285">
    <property type="component" value="Unassembled WGS sequence"/>
</dbReference>
<keyword evidence="6 7" id="KW-0472">Membrane</keyword>
<evidence type="ECO:0000259" key="8">
    <source>
        <dbReference type="Pfam" id="PF01694"/>
    </source>
</evidence>
<name>A0A829GUS2_LACPA</name>
<keyword evidence="4" id="KW-0378">Hydrolase</keyword>
<evidence type="ECO:0000256" key="3">
    <source>
        <dbReference type="ARBA" id="ARBA00022692"/>
    </source>
</evidence>
<gene>
    <name evidence="9" type="ORF">Lpl14_09830</name>
</gene>
<dbReference type="GO" id="GO:0016020">
    <property type="term" value="C:membrane"/>
    <property type="evidence" value="ECO:0007669"/>
    <property type="project" value="UniProtKB-SubCell"/>
</dbReference>
<evidence type="ECO:0000313" key="10">
    <source>
        <dbReference type="Proteomes" id="UP000014285"/>
    </source>
</evidence>
<feature type="transmembrane region" description="Helical" evidence="7">
    <location>
        <begin position="63"/>
        <end position="86"/>
    </location>
</feature>
<keyword evidence="5 7" id="KW-1133">Transmembrane helix</keyword>
<accession>A0A829GUS2</accession>
<dbReference type="PANTHER" id="PTHR43731">
    <property type="entry name" value="RHOMBOID PROTEASE"/>
    <property type="match status" value="1"/>
</dbReference>
<dbReference type="RefSeq" id="WP_016369182.1">
    <property type="nucleotide sequence ID" value="NZ_ANKB01000033.1"/>
</dbReference>
<feature type="transmembrane region" description="Helical" evidence="7">
    <location>
        <begin position="137"/>
        <end position="157"/>
    </location>
</feature>
<proteinExistence type="inferred from homology"/>
<feature type="domain" description="Peptidase S54 rhomboid" evidence="8">
    <location>
        <begin position="54"/>
        <end position="217"/>
    </location>
</feature>